<evidence type="ECO:0000313" key="2">
    <source>
        <dbReference type="Proteomes" id="UP001281147"/>
    </source>
</evidence>
<organism evidence="1 2">
    <name type="scientific">Vermiconidia calcicola</name>
    <dbReference type="NCBI Taxonomy" id="1690605"/>
    <lineage>
        <taxon>Eukaryota</taxon>
        <taxon>Fungi</taxon>
        <taxon>Dikarya</taxon>
        <taxon>Ascomycota</taxon>
        <taxon>Pezizomycotina</taxon>
        <taxon>Dothideomycetes</taxon>
        <taxon>Dothideomycetidae</taxon>
        <taxon>Mycosphaerellales</taxon>
        <taxon>Extremaceae</taxon>
        <taxon>Vermiconidia</taxon>
    </lineage>
</organism>
<protein>
    <submittedName>
        <fullName evidence="1">Uncharacterized protein</fullName>
    </submittedName>
</protein>
<evidence type="ECO:0000313" key="1">
    <source>
        <dbReference type="EMBL" id="KAK3711335.1"/>
    </source>
</evidence>
<name>A0ACC3N9X2_9PEZI</name>
<proteinExistence type="predicted"/>
<comment type="caution">
    <text evidence="1">The sequence shown here is derived from an EMBL/GenBank/DDBJ whole genome shotgun (WGS) entry which is preliminary data.</text>
</comment>
<accession>A0ACC3N9X2</accession>
<dbReference type="Proteomes" id="UP001281147">
    <property type="component" value="Unassembled WGS sequence"/>
</dbReference>
<reference evidence="1" key="1">
    <citation type="submission" date="2023-07" db="EMBL/GenBank/DDBJ databases">
        <title>Black Yeasts Isolated from many extreme environments.</title>
        <authorList>
            <person name="Coleine C."/>
            <person name="Stajich J.E."/>
            <person name="Selbmann L."/>
        </authorList>
    </citation>
    <scope>NUCLEOTIDE SEQUENCE</scope>
    <source>
        <strain evidence="1">CCFEE 5714</strain>
    </source>
</reference>
<keyword evidence="2" id="KW-1185">Reference proteome</keyword>
<dbReference type="EMBL" id="JAUTXU010000077">
    <property type="protein sequence ID" value="KAK3711335.1"/>
    <property type="molecule type" value="Genomic_DNA"/>
</dbReference>
<sequence length="472" mass="52538">MSFQPPLLADVLNEQPSSGNVLSSTNHSIDDAEQPSIVGSKSSSPAEISNTEGWHSQAATTTYLSSDVPPPLEVEHVPSNYEPSLLLKAYAFALLPFISLWPELSINGQAFFVASPLQRGIPTGSEVYANGQLYQHANSMQTDATPIFQSNHGDFFEWLNKYVNSVRDESLQDPTKTAEYEQRYQQYKREADQEYQKCIEDYQKVTETDKSLNFQAYMSKYGKTYIQACDLRDQALSLLTGSDVRRAKQTFDSAQARLEHHLGNNMKCSLQDFDVGNNTPLDGGHNNFIYRPLYFLSGYDSAATSWINKNFQGAPPVELMLDLRGSASRSWRELGFPQFDKEPPSDILGNIPVGLRAVIKCAGIGFFEVGRGLWNIESFRYVLPKLMLDADKILTNKVYKTRRLLLAYNVELLISLTKASAEEMAVSNSKLDIFADLLSGMPFTPDVNGDLRAGIHSSSGYPVLLGALAEKC</sequence>
<gene>
    <name evidence="1" type="ORF">LTR37_009715</name>
</gene>